<evidence type="ECO:0000313" key="20">
    <source>
        <dbReference type="EMBL" id="KAI2664140.1"/>
    </source>
</evidence>
<evidence type="ECO:0000259" key="18">
    <source>
        <dbReference type="PROSITE" id="PS50013"/>
    </source>
</evidence>
<dbReference type="SMART" id="SM00298">
    <property type="entry name" value="CHROMO"/>
    <property type="match status" value="1"/>
</dbReference>
<evidence type="ECO:0000256" key="8">
    <source>
        <dbReference type="ARBA" id="ARBA00022759"/>
    </source>
</evidence>
<organism evidence="20 21">
    <name type="scientific">Labeo rohita</name>
    <name type="common">Indian major carp</name>
    <name type="synonym">Cyprinus rohita</name>
    <dbReference type="NCBI Taxonomy" id="84645"/>
    <lineage>
        <taxon>Eukaryota</taxon>
        <taxon>Metazoa</taxon>
        <taxon>Chordata</taxon>
        <taxon>Craniata</taxon>
        <taxon>Vertebrata</taxon>
        <taxon>Euteleostomi</taxon>
        <taxon>Actinopterygii</taxon>
        <taxon>Neopterygii</taxon>
        <taxon>Teleostei</taxon>
        <taxon>Ostariophysi</taxon>
        <taxon>Cypriniformes</taxon>
        <taxon>Cyprinidae</taxon>
        <taxon>Labeoninae</taxon>
        <taxon>Labeonini</taxon>
        <taxon>Labeo</taxon>
    </lineage>
</organism>
<dbReference type="InterPro" id="IPR041373">
    <property type="entry name" value="RT_RNaseH"/>
</dbReference>
<dbReference type="PANTHER" id="PTHR37984">
    <property type="entry name" value="PROTEIN CBG26694"/>
    <property type="match status" value="1"/>
</dbReference>
<gene>
    <name evidence="20" type="ORF">H4Q32_002273</name>
</gene>
<keyword evidence="15" id="KW-0233">DNA recombination</keyword>
<evidence type="ECO:0000256" key="12">
    <source>
        <dbReference type="ARBA" id="ARBA00022918"/>
    </source>
</evidence>
<keyword evidence="14" id="KW-0238">DNA-binding</keyword>
<keyword evidence="11" id="KW-0229">DNA integration</keyword>
<dbReference type="InterPro" id="IPR012337">
    <property type="entry name" value="RNaseH-like_sf"/>
</dbReference>
<feature type="compositionally biased region" description="Low complexity" evidence="17">
    <location>
        <begin position="1140"/>
        <end position="1163"/>
    </location>
</feature>
<evidence type="ECO:0000256" key="2">
    <source>
        <dbReference type="ARBA" id="ARBA00022670"/>
    </source>
</evidence>
<dbReference type="Proteomes" id="UP000830375">
    <property type="component" value="Unassembled WGS sequence"/>
</dbReference>
<evidence type="ECO:0000256" key="16">
    <source>
        <dbReference type="ARBA" id="ARBA00039658"/>
    </source>
</evidence>
<evidence type="ECO:0000256" key="6">
    <source>
        <dbReference type="ARBA" id="ARBA00022723"/>
    </source>
</evidence>
<dbReference type="InterPro" id="IPR016197">
    <property type="entry name" value="Chromo-like_dom_sf"/>
</dbReference>
<evidence type="ECO:0000259" key="19">
    <source>
        <dbReference type="PROSITE" id="PS50994"/>
    </source>
</evidence>
<feature type="compositionally biased region" description="Pro residues" evidence="17">
    <location>
        <begin position="1073"/>
        <end position="1094"/>
    </location>
</feature>
<feature type="region of interest" description="Disordered" evidence="17">
    <location>
        <begin position="783"/>
        <end position="813"/>
    </location>
</feature>
<feature type="compositionally biased region" description="Low complexity" evidence="17">
    <location>
        <begin position="1119"/>
        <end position="1133"/>
    </location>
</feature>
<dbReference type="SUPFAM" id="SSF53098">
    <property type="entry name" value="Ribonuclease H-like"/>
    <property type="match status" value="1"/>
</dbReference>
<evidence type="ECO:0000256" key="15">
    <source>
        <dbReference type="ARBA" id="ARBA00023172"/>
    </source>
</evidence>
<accession>A0ABQ8MN60</accession>
<feature type="region of interest" description="Disordered" evidence="17">
    <location>
        <begin position="986"/>
        <end position="1030"/>
    </location>
</feature>
<keyword evidence="2" id="KW-0645">Protease</keyword>
<dbReference type="InterPro" id="IPR001584">
    <property type="entry name" value="Integrase_cat-core"/>
</dbReference>
<dbReference type="PROSITE" id="PS50013">
    <property type="entry name" value="CHROMO_2"/>
    <property type="match status" value="1"/>
</dbReference>
<keyword evidence="21" id="KW-1185">Reference proteome</keyword>
<keyword evidence="3" id="KW-0808">Transferase</keyword>
<feature type="region of interest" description="Disordered" evidence="17">
    <location>
        <begin position="1"/>
        <end position="24"/>
    </location>
</feature>
<dbReference type="InterPro" id="IPR036397">
    <property type="entry name" value="RNaseH_sf"/>
</dbReference>
<reference evidence="20 21" key="1">
    <citation type="submission" date="2022-01" db="EMBL/GenBank/DDBJ databases">
        <title>A high-quality chromosome-level genome assembly of rohu carp, Labeo rohita.</title>
        <authorList>
            <person name="Arick M.A. II"/>
            <person name="Hsu C.-Y."/>
            <person name="Magbanua Z."/>
            <person name="Pechanova O."/>
            <person name="Grover C."/>
            <person name="Miller E."/>
            <person name="Thrash A."/>
            <person name="Ezzel L."/>
            <person name="Alam S."/>
            <person name="Benzie J."/>
            <person name="Hamilton M."/>
            <person name="Karsi A."/>
            <person name="Lawrence M.L."/>
            <person name="Peterson D.G."/>
        </authorList>
    </citation>
    <scope>NUCLEOTIDE SEQUENCE [LARGE SCALE GENOMIC DNA]</scope>
    <source>
        <strain evidence="21">BAU-BD-2019</strain>
        <tissue evidence="20">Blood</tissue>
    </source>
</reference>
<dbReference type="Gene3D" id="1.10.340.70">
    <property type="match status" value="1"/>
</dbReference>
<comment type="caution">
    <text evidence="20">The sequence shown here is derived from an EMBL/GenBank/DDBJ whole genome shotgun (WGS) entry which is preliminary data.</text>
</comment>
<proteinExistence type="predicted"/>
<feature type="domain" description="Integrase catalytic" evidence="19">
    <location>
        <begin position="476"/>
        <end position="636"/>
    </location>
</feature>
<keyword evidence="4" id="KW-0548">Nucleotidyltransferase</keyword>
<dbReference type="PROSITE" id="PS50994">
    <property type="entry name" value="INTEGRASE"/>
    <property type="match status" value="1"/>
</dbReference>
<dbReference type="InterPro" id="IPR050951">
    <property type="entry name" value="Retrovirus_Pol_polyprotein"/>
</dbReference>
<dbReference type="InterPro" id="IPR056924">
    <property type="entry name" value="SH3_Tf2-1"/>
</dbReference>
<keyword evidence="13" id="KW-0239">DNA-directed DNA polymerase</keyword>
<dbReference type="SUPFAM" id="SSF54160">
    <property type="entry name" value="Chromo domain-like"/>
    <property type="match status" value="1"/>
</dbReference>
<dbReference type="PANTHER" id="PTHR37984:SF5">
    <property type="entry name" value="PROTEIN NYNRIN-LIKE"/>
    <property type="match status" value="1"/>
</dbReference>
<feature type="domain" description="Chromo" evidence="18">
    <location>
        <begin position="731"/>
        <end position="789"/>
    </location>
</feature>
<keyword evidence="10" id="KW-0460">Magnesium</keyword>
<feature type="region of interest" description="Disordered" evidence="17">
    <location>
        <begin position="1060"/>
        <end position="1196"/>
    </location>
</feature>
<dbReference type="Pfam" id="PF00385">
    <property type="entry name" value="Chromo"/>
    <property type="match status" value="1"/>
</dbReference>
<name>A0ABQ8MN60_LABRO</name>
<evidence type="ECO:0000313" key="21">
    <source>
        <dbReference type="Proteomes" id="UP000830375"/>
    </source>
</evidence>
<evidence type="ECO:0000256" key="3">
    <source>
        <dbReference type="ARBA" id="ARBA00022679"/>
    </source>
</evidence>
<dbReference type="CDD" id="cd09274">
    <property type="entry name" value="RNase_HI_RT_Ty3"/>
    <property type="match status" value="1"/>
</dbReference>
<dbReference type="Pfam" id="PF24626">
    <property type="entry name" value="SH3_Tf2-1"/>
    <property type="match status" value="1"/>
</dbReference>
<dbReference type="Gene3D" id="2.40.50.40">
    <property type="match status" value="1"/>
</dbReference>
<keyword evidence="6" id="KW-0479">Metal-binding</keyword>
<evidence type="ECO:0000256" key="17">
    <source>
        <dbReference type="SAM" id="MobiDB-lite"/>
    </source>
</evidence>
<evidence type="ECO:0000256" key="1">
    <source>
        <dbReference type="ARBA" id="ARBA00004123"/>
    </source>
</evidence>
<evidence type="ECO:0000256" key="13">
    <source>
        <dbReference type="ARBA" id="ARBA00022932"/>
    </source>
</evidence>
<feature type="compositionally biased region" description="Pro residues" evidence="17">
    <location>
        <begin position="994"/>
        <end position="1004"/>
    </location>
</feature>
<dbReference type="Gene3D" id="3.30.420.10">
    <property type="entry name" value="Ribonuclease H-like superfamily/Ribonuclease H"/>
    <property type="match status" value="1"/>
</dbReference>
<keyword evidence="8" id="KW-0255">Endonuclease</keyword>
<evidence type="ECO:0000256" key="4">
    <source>
        <dbReference type="ARBA" id="ARBA00022695"/>
    </source>
</evidence>
<dbReference type="Pfam" id="PF00665">
    <property type="entry name" value="rve"/>
    <property type="match status" value="1"/>
</dbReference>
<keyword evidence="9" id="KW-0378">Hydrolase</keyword>
<evidence type="ECO:0000256" key="11">
    <source>
        <dbReference type="ARBA" id="ARBA00022908"/>
    </source>
</evidence>
<dbReference type="Gene3D" id="3.30.70.270">
    <property type="match status" value="1"/>
</dbReference>
<protein>
    <recommendedName>
        <fullName evidence="16">Gypsy retrotransposon integrase-like protein 1</fullName>
    </recommendedName>
</protein>
<evidence type="ECO:0000256" key="14">
    <source>
        <dbReference type="ARBA" id="ARBA00023125"/>
    </source>
</evidence>
<evidence type="ECO:0000256" key="10">
    <source>
        <dbReference type="ARBA" id="ARBA00022842"/>
    </source>
</evidence>
<feature type="compositionally biased region" description="Basic residues" evidence="17">
    <location>
        <begin position="789"/>
        <end position="800"/>
    </location>
</feature>
<dbReference type="InterPro" id="IPR000953">
    <property type="entry name" value="Chromo/chromo_shadow_dom"/>
</dbReference>
<evidence type="ECO:0000256" key="7">
    <source>
        <dbReference type="ARBA" id="ARBA00022750"/>
    </source>
</evidence>
<dbReference type="SUPFAM" id="SSF56672">
    <property type="entry name" value="DNA/RNA polymerases"/>
    <property type="match status" value="1"/>
</dbReference>
<dbReference type="Pfam" id="PF17917">
    <property type="entry name" value="RT_RNaseH"/>
    <property type="match status" value="1"/>
</dbReference>
<comment type="subcellular location">
    <subcellularLocation>
        <location evidence="1">Nucleus</location>
    </subcellularLocation>
</comment>
<evidence type="ECO:0000256" key="9">
    <source>
        <dbReference type="ARBA" id="ARBA00022801"/>
    </source>
</evidence>
<keyword evidence="7" id="KW-0064">Aspartyl protease</keyword>
<keyword evidence="12" id="KW-0695">RNA-directed DNA polymerase</keyword>
<keyword evidence="5" id="KW-0540">Nuclease</keyword>
<dbReference type="InterPro" id="IPR043502">
    <property type="entry name" value="DNA/RNA_pol_sf"/>
</dbReference>
<dbReference type="InterPro" id="IPR043128">
    <property type="entry name" value="Rev_trsase/Diguanyl_cyclase"/>
</dbReference>
<dbReference type="InterPro" id="IPR041588">
    <property type="entry name" value="Integrase_H2C2"/>
</dbReference>
<sequence length="1196" mass="132805">MAAATDEVKASTSSSVSTDDHPWPLKKQLKIGETKIISQATIDKAPNSTVRSRSTICTKTEEAAGGMKKSVTEAMSRHTPHNSHCPGSSLRSGPIVSLYASARYLLLTCNYLPVSLVFQSVVLVLSAKSVQFLGYIIDHHGVRMDEGKVEAVVSWTKPNSIKELQRFLGFANFYRRFIKGYSQITNPLTNLLEGHPKTLNWTTEATTSFKKILKKAFTQAPLLTHPDPNLPFVVEVDASTTGVGAVHSQHHGNPPRLHPCAYFSRKLSPAERNYDIGNRELLAIKLALEEWRHWLEGANHPFQVITDHKNLQYLRDAKRLCPRQARWALFFTRFNFSISYRPGSKNVRADALSRLSEGGTNTEAPSSIIPNHLIVSPIDWTEPPVVATPEPRVPLGCPPGRKFIPAAQRVNLIHATYTSLGTGHPGANNTLSLLTDRFWWPDMARDVRRYVQGCKECAMSKSPRHLPAGKLHPLPIPNRPWSHLGVDFMTDLPVSDENTCILVIVDRFSKFCRLIPLKGLPTALETGECLFNHVFHYYGLPEDIVSDRGPQFISRVWKAFFKLLGVTVSLSSGYHPQTNGQTERKIQEVGRFLRTFCHGHRQNSWNQFLGWAEYAQNSLRQPSTGLTPFQCVLGFQPPLFPWNGEPSDVPAVDHWFRESERVWDAAHHHLQRAVNRSKAVSGRRSIPGPNFTPGQKVWLSTRDIRLRLPSKKLSPRFIGPFTILRKDRYTQYVNEILQSRRRGGRLEYLVDWEGYGPEERSWVPCDDILGPALISEFNAAHPEYPAPRGRGRPPRRRRFRPSGAGRGEGGNVMDWPGSNTVSRPCPSAVCVCSAILVILEYLREEKIVNQRSIHFRTFKTVDVYSPVEHLQSPRKQQFEVGLDGLEWCGLLVDYCDVSISYLTLVLTATIHCRGSFGGTLSRGPHHGLYVSCQPDTLPRQPPLIFLSSWTEHRHTSVAVRGRSSRDLATFVEWVLVSCQSSLTVDFADNDTSPTPDPVPSPTSPRSPEHQPEPTADGEPKPSATDKPSARGATELRIAPEPEPIMKSPLGSLVPPAPPWLVIAPPSPQDSTPPAAPRHSVPPAPLGSSLPPAPPQSSVAPAPLRTSGSLPQLPEPWILPWPSGSSMLPGLLGSPSPPPTRTSCCHPTSTPLSTSPSKPISILSGIMANGRHSSRHQWGVRDKPLQPSKAHTHTRFT</sequence>
<evidence type="ECO:0000256" key="5">
    <source>
        <dbReference type="ARBA" id="ARBA00022722"/>
    </source>
</evidence>
<dbReference type="InterPro" id="IPR023780">
    <property type="entry name" value="Chromo_domain"/>
</dbReference>
<dbReference type="EMBL" id="JACTAM010000005">
    <property type="protein sequence ID" value="KAI2664140.1"/>
    <property type="molecule type" value="Genomic_DNA"/>
</dbReference>
<dbReference type="Pfam" id="PF17921">
    <property type="entry name" value="Integrase_H2C2"/>
    <property type="match status" value="1"/>
</dbReference>